<evidence type="ECO:0000313" key="4">
    <source>
        <dbReference type="Proteomes" id="UP001225316"/>
    </source>
</evidence>
<protein>
    <submittedName>
        <fullName evidence="3">DUF3322 domain-containing protein</fullName>
    </submittedName>
</protein>
<dbReference type="Pfam" id="PF09983">
    <property type="entry name" value="JetD_C"/>
    <property type="match status" value="1"/>
</dbReference>
<feature type="domain" description="DUF3322" evidence="2">
    <location>
        <begin position="4"/>
        <end position="187"/>
    </location>
</feature>
<dbReference type="RefSeq" id="WP_308951016.1">
    <property type="nucleotide sequence ID" value="NZ_JARXHW010000031.1"/>
</dbReference>
<accession>A0ABU1AZ71</accession>
<evidence type="ECO:0000259" key="2">
    <source>
        <dbReference type="Pfam" id="PF11795"/>
    </source>
</evidence>
<dbReference type="Proteomes" id="UP001225316">
    <property type="component" value="Unassembled WGS sequence"/>
</dbReference>
<dbReference type="InterPro" id="IPR024534">
    <property type="entry name" value="JetD_C"/>
</dbReference>
<dbReference type="InterPro" id="IPR014544">
    <property type="entry name" value="UCP028408"/>
</dbReference>
<dbReference type="Pfam" id="PF11795">
    <property type="entry name" value="DUF3322"/>
    <property type="match status" value="1"/>
</dbReference>
<gene>
    <name evidence="3" type="ORF">QEH52_12980</name>
</gene>
<name>A0ABU1AZ71_9BACT</name>
<feature type="domain" description="Wadjet protein JetD C-terminal" evidence="1">
    <location>
        <begin position="208"/>
        <end position="368"/>
    </location>
</feature>
<proteinExistence type="predicted"/>
<dbReference type="InterPro" id="IPR024537">
    <property type="entry name" value="DUF3322"/>
</dbReference>
<organism evidence="3 4">
    <name type="scientific">Thalassobacterium maritimum</name>
    <dbReference type="NCBI Taxonomy" id="3041265"/>
    <lineage>
        <taxon>Bacteria</taxon>
        <taxon>Pseudomonadati</taxon>
        <taxon>Verrucomicrobiota</taxon>
        <taxon>Opitutia</taxon>
        <taxon>Puniceicoccales</taxon>
        <taxon>Coraliomargaritaceae</taxon>
        <taxon>Thalassobacterium</taxon>
    </lineage>
</organism>
<keyword evidence="4" id="KW-1185">Reference proteome</keyword>
<dbReference type="EMBL" id="JARXHW010000031">
    <property type="protein sequence ID" value="MDQ8208430.1"/>
    <property type="molecule type" value="Genomic_DNA"/>
</dbReference>
<evidence type="ECO:0000313" key="3">
    <source>
        <dbReference type="EMBL" id="MDQ8208430.1"/>
    </source>
</evidence>
<evidence type="ECO:0000259" key="1">
    <source>
        <dbReference type="Pfam" id="PF09983"/>
    </source>
</evidence>
<sequence>MKTPDQLRAQLIRQWENASLREERLLNPEVNWPIRLSIGKPTAHKVEFELDAVRAHIQQWQAMPIEQVEWTSVRYRSTAEPIQVPVQWLLQRPSDWAQASEDERVYQEYQTMAQLCAESPASDHSLWIRKRHLWRDKPIEEVLRAVRLANSLKPGCADGRPLRALSYAGIDSKFFERHRTLIIQLLDVRYDGAASDLGLETLLEAAPENDHWLLVADLDGELLPFAQQRVRASELASRPEMPGSHYLIVENERALHLLPPLSETLVVLGSGNNLKWLANSWLSAKHVAYWGDLDTWGLKLLAQARAHLPQIRPLLMDSATFAAHAPNAVVEPLRAVSVKDGLTSTEQKLFNELTLMEKGRLEQEFLTEASVHGAVTTWRNQTI</sequence>
<reference evidence="3 4" key="1">
    <citation type="submission" date="2023-04" db="EMBL/GenBank/DDBJ databases">
        <title>A novel bacteria isolated from coastal sediment.</title>
        <authorList>
            <person name="Liu X.-J."/>
            <person name="Du Z.-J."/>
        </authorList>
    </citation>
    <scope>NUCLEOTIDE SEQUENCE [LARGE SCALE GENOMIC DNA]</scope>
    <source>
        <strain evidence="3 4">SDUM461003</strain>
    </source>
</reference>
<dbReference type="PIRSF" id="PIRSF028408">
    <property type="entry name" value="UCP028408"/>
    <property type="match status" value="1"/>
</dbReference>
<comment type="caution">
    <text evidence="3">The sequence shown here is derived from an EMBL/GenBank/DDBJ whole genome shotgun (WGS) entry which is preliminary data.</text>
</comment>